<proteinExistence type="predicted"/>
<keyword evidence="1" id="KW-0328">Glycosyltransferase</keyword>
<dbReference type="RefSeq" id="WP_303668438.1">
    <property type="nucleotide sequence ID" value="NZ_SVCA01000002.1"/>
</dbReference>
<dbReference type="PANTHER" id="PTHR12526:SF629">
    <property type="entry name" value="TEICHURONIC ACID BIOSYNTHESIS GLYCOSYLTRANSFERASE TUAH-RELATED"/>
    <property type="match status" value="1"/>
</dbReference>
<dbReference type="AlphaFoldDB" id="A0A927ZYC4"/>
<evidence type="ECO:0000313" key="4">
    <source>
        <dbReference type="EMBL" id="MBE6084388.1"/>
    </source>
</evidence>
<evidence type="ECO:0000256" key="2">
    <source>
        <dbReference type="ARBA" id="ARBA00022679"/>
    </source>
</evidence>
<dbReference type="Proteomes" id="UP000772151">
    <property type="component" value="Unassembled WGS sequence"/>
</dbReference>
<protein>
    <submittedName>
        <fullName evidence="4">Glycosyltransferase family 4 protein</fullName>
    </submittedName>
</protein>
<name>A0A927ZYC4_SELRU</name>
<evidence type="ECO:0000259" key="3">
    <source>
        <dbReference type="Pfam" id="PF00534"/>
    </source>
</evidence>
<keyword evidence="2" id="KW-0808">Transferase</keyword>
<reference evidence="4" key="1">
    <citation type="submission" date="2019-04" db="EMBL/GenBank/DDBJ databases">
        <title>Evolution of Biomass-Degrading Anaerobic Consortia Revealed by Metagenomics.</title>
        <authorList>
            <person name="Peng X."/>
        </authorList>
    </citation>
    <scope>NUCLEOTIDE SEQUENCE</scope>
    <source>
        <strain evidence="4">SIG242</strain>
    </source>
</reference>
<evidence type="ECO:0000313" key="5">
    <source>
        <dbReference type="Proteomes" id="UP000772151"/>
    </source>
</evidence>
<gene>
    <name evidence="4" type="ORF">E7203_02780</name>
</gene>
<dbReference type="SUPFAM" id="SSF53756">
    <property type="entry name" value="UDP-Glycosyltransferase/glycogen phosphorylase"/>
    <property type="match status" value="1"/>
</dbReference>
<dbReference type="InterPro" id="IPR001296">
    <property type="entry name" value="Glyco_trans_1"/>
</dbReference>
<accession>A0A927ZYC4</accession>
<sequence length="125" mass="13999">MIKYVGRINRQAVNALYGQSRAGIVIYQPAKNHFEAQPIKLFEFMAAGLPVIASDFPLWQKIVEENDCGICVNPTDAASVKNACIKLLSNPDRGQEMGKNGRKAVLEKYNWANEEKKLLALYETL</sequence>
<comment type="caution">
    <text evidence="4">The sequence shown here is derived from an EMBL/GenBank/DDBJ whole genome shotgun (WGS) entry which is preliminary data.</text>
</comment>
<dbReference type="Pfam" id="PF00534">
    <property type="entry name" value="Glycos_transf_1"/>
    <property type="match status" value="1"/>
</dbReference>
<dbReference type="GO" id="GO:0016757">
    <property type="term" value="F:glycosyltransferase activity"/>
    <property type="evidence" value="ECO:0007669"/>
    <property type="project" value="UniProtKB-KW"/>
</dbReference>
<dbReference type="PANTHER" id="PTHR12526">
    <property type="entry name" value="GLYCOSYLTRANSFERASE"/>
    <property type="match status" value="1"/>
</dbReference>
<organism evidence="4 5">
    <name type="scientific">Selenomonas ruminantium</name>
    <dbReference type="NCBI Taxonomy" id="971"/>
    <lineage>
        <taxon>Bacteria</taxon>
        <taxon>Bacillati</taxon>
        <taxon>Bacillota</taxon>
        <taxon>Negativicutes</taxon>
        <taxon>Selenomonadales</taxon>
        <taxon>Selenomonadaceae</taxon>
        <taxon>Selenomonas</taxon>
    </lineage>
</organism>
<dbReference type="Gene3D" id="3.40.50.2000">
    <property type="entry name" value="Glycogen Phosphorylase B"/>
    <property type="match status" value="1"/>
</dbReference>
<dbReference type="EMBL" id="SVCA01000002">
    <property type="protein sequence ID" value="MBE6084388.1"/>
    <property type="molecule type" value="Genomic_DNA"/>
</dbReference>
<feature type="domain" description="Glycosyl transferase family 1" evidence="3">
    <location>
        <begin position="2"/>
        <end position="103"/>
    </location>
</feature>
<evidence type="ECO:0000256" key="1">
    <source>
        <dbReference type="ARBA" id="ARBA00022676"/>
    </source>
</evidence>